<gene>
    <name evidence="10" type="ORF">L596_025894</name>
</gene>
<proteinExistence type="inferred from homology"/>
<protein>
    <recommendedName>
        <fullName evidence="7">Small ribosomal subunit protein mS31</fullName>
    </recommendedName>
    <alternativeName>
        <fullName evidence="8">28S ribosomal protein S31, mitochondrial</fullName>
    </alternativeName>
</protein>
<accession>A0A4U5M958</accession>
<evidence type="ECO:0000256" key="5">
    <source>
        <dbReference type="ARBA" id="ARBA00023128"/>
    </source>
</evidence>
<evidence type="ECO:0000256" key="9">
    <source>
        <dbReference type="SAM" id="MobiDB-lite"/>
    </source>
</evidence>
<comment type="caution">
    <text evidence="10">The sequence shown here is derived from an EMBL/GenBank/DDBJ whole genome shotgun (WGS) entry which is preliminary data.</text>
</comment>
<evidence type="ECO:0000313" key="11">
    <source>
        <dbReference type="Proteomes" id="UP000298663"/>
    </source>
</evidence>
<evidence type="ECO:0000256" key="4">
    <source>
        <dbReference type="ARBA" id="ARBA00022980"/>
    </source>
</evidence>
<dbReference type="PANTHER" id="PTHR13231:SF3">
    <property type="entry name" value="SMALL RIBOSOMAL SUBUNIT PROTEIN MS31"/>
    <property type="match status" value="1"/>
</dbReference>
<sequence length="166" mass="18432">MGQGMGGSVRVIRVWISARKGQSDDPEIVYRLPTVSLTSGSSKTNRSDLRTDSKSRSCGRSKENCGPYPINNEHKLGEEENVGFQDHIFLERFLAKAKLPKTGPVAHFMELVCVGLSKNPHMTAAKKREHIQWCGLLQRAESGTSPPFTRGRAASRSQRLGLRYCC</sequence>
<dbReference type="InterPro" id="IPR026299">
    <property type="entry name" value="MRP-S31"/>
</dbReference>
<evidence type="ECO:0000256" key="3">
    <source>
        <dbReference type="ARBA" id="ARBA00022946"/>
    </source>
</evidence>
<evidence type="ECO:0000256" key="6">
    <source>
        <dbReference type="ARBA" id="ARBA00023274"/>
    </source>
</evidence>
<organism evidence="10 11">
    <name type="scientific">Steinernema carpocapsae</name>
    <name type="common">Entomopathogenic nematode</name>
    <dbReference type="NCBI Taxonomy" id="34508"/>
    <lineage>
        <taxon>Eukaryota</taxon>
        <taxon>Metazoa</taxon>
        <taxon>Ecdysozoa</taxon>
        <taxon>Nematoda</taxon>
        <taxon>Chromadorea</taxon>
        <taxon>Rhabditida</taxon>
        <taxon>Tylenchina</taxon>
        <taxon>Panagrolaimomorpha</taxon>
        <taxon>Strongyloidoidea</taxon>
        <taxon>Steinernematidae</taxon>
        <taxon>Steinernema</taxon>
    </lineage>
</organism>
<keyword evidence="3" id="KW-0809">Transit peptide</keyword>
<keyword evidence="4" id="KW-0689">Ribosomal protein</keyword>
<evidence type="ECO:0000256" key="7">
    <source>
        <dbReference type="ARBA" id="ARBA00035133"/>
    </source>
</evidence>
<evidence type="ECO:0000256" key="8">
    <source>
        <dbReference type="ARBA" id="ARBA00035363"/>
    </source>
</evidence>
<dbReference type="GO" id="GO:0003735">
    <property type="term" value="F:structural constituent of ribosome"/>
    <property type="evidence" value="ECO:0007669"/>
    <property type="project" value="InterPro"/>
</dbReference>
<keyword evidence="6" id="KW-0687">Ribonucleoprotein</keyword>
<comment type="similarity">
    <text evidence="2">Belongs to the mitochondrion-specific ribosomal protein mS31 family.</text>
</comment>
<reference evidence="10 11" key="1">
    <citation type="journal article" date="2015" name="Genome Biol.">
        <title>Comparative genomics of Steinernema reveals deeply conserved gene regulatory networks.</title>
        <authorList>
            <person name="Dillman A.R."/>
            <person name="Macchietto M."/>
            <person name="Porter C.F."/>
            <person name="Rogers A."/>
            <person name="Williams B."/>
            <person name="Antoshechkin I."/>
            <person name="Lee M.M."/>
            <person name="Goodwin Z."/>
            <person name="Lu X."/>
            <person name="Lewis E.E."/>
            <person name="Goodrich-Blair H."/>
            <person name="Stock S.P."/>
            <person name="Adams B.J."/>
            <person name="Sternberg P.W."/>
            <person name="Mortazavi A."/>
        </authorList>
    </citation>
    <scope>NUCLEOTIDE SEQUENCE [LARGE SCALE GENOMIC DNA]</scope>
    <source>
        <strain evidence="10 11">ALL</strain>
    </source>
</reference>
<evidence type="ECO:0000256" key="2">
    <source>
        <dbReference type="ARBA" id="ARBA00011057"/>
    </source>
</evidence>
<dbReference type="GO" id="GO:0005763">
    <property type="term" value="C:mitochondrial small ribosomal subunit"/>
    <property type="evidence" value="ECO:0007669"/>
    <property type="project" value="InterPro"/>
</dbReference>
<evidence type="ECO:0000256" key="1">
    <source>
        <dbReference type="ARBA" id="ARBA00004173"/>
    </source>
</evidence>
<keyword evidence="11" id="KW-1185">Reference proteome</keyword>
<reference evidence="10 11" key="2">
    <citation type="journal article" date="2019" name="G3 (Bethesda)">
        <title>Hybrid Assembly of the Genome of the Entomopathogenic Nematode Steinernema carpocapsae Identifies the X-Chromosome.</title>
        <authorList>
            <person name="Serra L."/>
            <person name="Macchietto M."/>
            <person name="Macias-Munoz A."/>
            <person name="McGill C.J."/>
            <person name="Rodriguez I.M."/>
            <person name="Rodriguez B."/>
            <person name="Murad R."/>
            <person name="Mortazavi A."/>
        </authorList>
    </citation>
    <scope>NUCLEOTIDE SEQUENCE [LARGE SCALE GENOMIC DNA]</scope>
    <source>
        <strain evidence="10 11">ALL</strain>
    </source>
</reference>
<dbReference type="OrthoDB" id="5989925at2759"/>
<feature type="region of interest" description="Disordered" evidence="9">
    <location>
        <begin position="38"/>
        <end position="72"/>
    </location>
</feature>
<comment type="subcellular location">
    <subcellularLocation>
        <location evidence="1">Mitochondrion</location>
    </subcellularLocation>
</comment>
<dbReference type="Proteomes" id="UP000298663">
    <property type="component" value="Unassembled WGS sequence"/>
</dbReference>
<name>A0A4U5M958_STECR</name>
<evidence type="ECO:0000313" key="10">
    <source>
        <dbReference type="EMBL" id="TKR65498.1"/>
    </source>
</evidence>
<dbReference type="AlphaFoldDB" id="A0A4U5M958"/>
<dbReference type="Pfam" id="PF15433">
    <property type="entry name" value="MRP-S31"/>
    <property type="match status" value="1"/>
</dbReference>
<dbReference type="STRING" id="34508.A0A4U5M958"/>
<keyword evidence="5" id="KW-0496">Mitochondrion</keyword>
<dbReference type="EMBL" id="AZBU02000009">
    <property type="protein sequence ID" value="TKR65498.1"/>
    <property type="molecule type" value="Genomic_DNA"/>
</dbReference>
<dbReference type="PANTHER" id="PTHR13231">
    <property type="entry name" value="MITOCHONDRIAL RIBOSOMAL PROTEIN S31"/>
    <property type="match status" value="1"/>
</dbReference>
<feature type="compositionally biased region" description="Basic and acidic residues" evidence="9">
    <location>
        <begin position="45"/>
        <end position="63"/>
    </location>
</feature>